<evidence type="ECO:0000313" key="7">
    <source>
        <dbReference type="EMBL" id="OLN21676.1"/>
    </source>
</evidence>
<dbReference type="PROSITE" id="PS51128">
    <property type="entry name" value="ZF_DKSA_2"/>
    <property type="match status" value="1"/>
</dbReference>
<name>A0A1Q8Q2V5_9BACI</name>
<dbReference type="EMBL" id="MSDU01000036">
    <property type="protein sequence ID" value="OLN21676.1"/>
    <property type="molecule type" value="Genomic_DNA"/>
</dbReference>
<evidence type="ECO:0000256" key="4">
    <source>
        <dbReference type="PROSITE-ProRule" id="PRU00510"/>
    </source>
</evidence>
<keyword evidence="3" id="KW-0862">Zinc</keyword>
<accession>A0A1Q8Q2V5</accession>
<dbReference type="InterPro" id="IPR000962">
    <property type="entry name" value="Znf_DskA_TraR"/>
</dbReference>
<evidence type="ECO:0000256" key="2">
    <source>
        <dbReference type="ARBA" id="ARBA00022771"/>
    </source>
</evidence>
<reference evidence="7 8" key="1">
    <citation type="submission" date="2016-12" db="EMBL/GenBank/DDBJ databases">
        <title>Domibacillus antri genome sequencing.</title>
        <authorList>
            <person name="Verma A."/>
            <person name="Krishnamurthi S."/>
        </authorList>
    </citation>
    <scope>NUCLEOTIDE SEQUENCE [LARGE SCALE GENOMIC DNA]</scope>
    <source>
        <strain evidence="7 8">XD80</strain>
    </source>
</reference>
<dbReference type="SUPFAM" id="SSF109635">
    <property type="entry name" value="DnaK suppressor protein DksA, alpha-hairpin domain"/>
    <property type="match status" value="1"/>
</dbReference>
<proteinExistence type="predicted"/>
<dbReference type="SUPFAM" id="SSF57716">
    <property type="entry name" value="Glucocorticoid receptor-like (DNA-binding domain)"/>
    <property type="match status" value="1"/>
</dbReference>
<dbReference type="OrthoDB" id="9811543at2"/>
<dbReference type="InterPro" id="IPR014240">
    <property type="entry name" value="YteA"/>
</dbReference>
<evidence type="ECO:0000256" key="1">
    <source>
        <dbReference type="ARBA" id="ARBA00022723"/>
    </source>
</evidence>
<dbReference type="PANTHER" id="PTHR33823:SF4">
    <property type="entry name" value="GENERAL STRESS PROTEIN 16O"/>
    <property type="match status" value="1"/>
</dbReference>
<dbReference type="Pfam" id="PF01258">
    <property type="entry name" value="zf-dskA_traR"/>
    <property type="match status" value="1"/>
</dbReference>
<feature type="region of interest" description="Disordered" evidence="5">
    <location>
        <begin position="111"/>
        <end position="170"/>
    </location>
</feature>
<sequence length="170" mass="19513">MLTNDQLTELKNELLRQKELLTGRIEHDEEFVNEGELSLYDNHPADMGTELYERERDAAIDEHSREELDKIDAALEAMKDGTYGICKKSGEEIPFERLQAVPTTLYTVEHTPERTPADDRVMEERIPHPDDGIDSFRDAAVYGTSETPSDFAEDHDSYNDLYTDDNDDDK</sequence>
<dbReference type="GO" id="GO:0008270">
    <property type="term" value="F:zinc ion binding"/>
    <property type="evidence" value="ECO:0007669"/>
    <property type="project" value="UniProtKB-KW"/>
</dbReference>
<evidence type="ECO:0000313" key="8">
    <source>
        <dbReference type="Proteomes" id="UP000185568"/>
    </source>
</evidence>
<keyword evidence="2" id="KW-0863">Zinc-finger</keyword>
<comment type="caution">
    <text evidence="7">The sequence shown here is derived from an EMBL/GenBank/DDBJ whole genome shotgun (WGS) entry which is preliminary data.</text>
</comment>
<keyword evidence="8" id="KW-1185">Reference proteome</keyword>
<keyword evidence="1" id="KW-0479">Metal-binding</keyword>
<protein>
    <recommendedName>
        <fullName evidence="6">Zinc finger DksA/TraR C4-type domain-containing protein</fullName>
    </recommendedName>
</protein>
<organism evidence="7 8">
    <name type="scientific">Domibacillus antri</name>
    <dbReference type="NCBI Taxonomy" id="1714264"/>
    <lineage>
        <taxon>Bacteria</taxon>
        <taxon>Bacillati</taxon>
        <taxon>Bacillota</taxon>
        <taxon>Bacilli</taxon>
        <taxon>Bacillales</taxon>
        <taxon>Bacillaceae</taxon>
        <taxon>Domibacillus</taxon>
    </lineage>
</organism>
<gene>
    <name evidence="7" type="ORF">BTO30_13740</name>
</gene>
<feature type="compositionally biased region" description="Basic and acidic residues" evidence="5">
    <location>
        <begin position="111"/>
        <end position="137"/>
    </location>
</feature>
<dbReference type="STRING" id="1714264.BTO30_13740"/>
<evidence type="ECO:0000259" key="6">
    <source>
        <dbReference type="Pfam" id="PF01258"/>
    </source>
</evidence>
<dbReference type="Gene3D" id="1.20.120.910">
    <property type="entry name" value="DksA, coiled-coil domain"/>
    <property type="match status" value="1"/>
</dbReference>
<dbReference type="PANTHER" id="PTHR33823">
    <property type="entry name" value="RNA POLYMERASE-BINDING TRANSCRIPTION FACTOR DKSA-RELATED"/>
    <property type="match status" value="1"/>
</dbReference>
<dbReference type="AlphaFoldDB" id="A0A1Q8Q2V5"/>
<dbReference type="Proteomes" id="UP000185568">
    <property type="component" value="Unassembled WGS sequence"/>
</dbReference>
<dbReference type="NCBIfam" id="TIGR02890">
    <property type="entry name" value="bacill_yteA"/>
    <property type="match status" value="1"/>
</dbReference>
<evidence type="ECO:0000256" key="5">
    <source>
        <dbReference type="SAM" id="MobiDB-lite"/>
    </source>
</evidence>
<feature type="zinc finger region" description="dksA C4-type" evidence="4">
    <location>
        <begin position="86"/>
        <end position="110"/>
    </location>
</feature>
<evidence type="ECO:0000256" key="3">
    <source>
        <dbReference type="ARBA" id="ARBA00022833"/>
    </source>
</evidence>
<feature type="domain" description="Zinc finger DksA/TraR C4-type" evidence="6">
    <location>
        <begin position="81"/>
        <end position="109"/>
    </location>
</feature>
<dbReference type="RefSeq" id="WP_075399296.1">
    <property type="nucleotide sequence ID" value="NZ_MSDU01000036.1"/>
</dbReference>
<dbReference type="InterPro" id="IPR037187">
    <property type="entry name" value="DnaK_N"/>
</dbReference>